<dbReference type="Proteomes" id="UP001367676">
    <property type="component" value="Unassembled WGS sequence"/>
</dbReference>
<dbReference type="AlphaFoldDB" id="A0AAN9Y367"/>
<evidence type="ECO:0000256" key="1">
    <source>
        <dbReference type="SAM" id="MobiDB-lite"/>
    </source>
</evidence>
<sequence length="202" mass="22808">MQGRIGRIFQTDRNSNSLVGNDQISVKEFGVGTEGWVNSTESEKIETTDILQQYGLTIKRVRKEHVDESSNGNVKSKSKREDKLRRVNDKVIDNARQNLSSISDHANESLSDDDETTNSRNDTKFNHNENEKDEVKEIEGVSQEVSDFLESGSSSAPQFDIPSESKSSVLVGDECNFKNIVSAIKKIRAQMNDNKFMVERKF</sequence>
<feature type="compositionally biased region" description="Basic and acidic residues" evidence="1">
    <location>
        <begin position="121"/>
        <end position="136"/>
    </location>
</feature>
<comment type="caution">
    <text evidence="2">The sequence shown here is derived from an EMBL/GenBank/DDBJ whole genome shotgun (WGS) entry which is preliminary data.</text>
</comment>
<feature type="compositionally biased region" description="Basic and acidic residues" evidence="1">
    <location>
        <begin position="79"/>
        <end position="93"/>
    </location>
</feature>
<name>A0AAN9Y367_9HEMI</name>
<protein>
    <submittedName>
        <fullName evidence="2">Uncharacterized protein</fullName>
    </submittedName>
</protein>
<reference evidence="2 3" key="1">
    <citation type="submission" date="2024-03" db="EMBL/GenBank/DDBJ databases">
        <title>Adaptation during the transition from Ophiocordyceps entomopathogen to insect associate is accompanied by gene loss and intensified selection.</title>
        <authorList>
            <person name="Ward C.M."/>
            <person name="Onetto C.A."/>
            <person name="Borneman A.R."/>
        </authorList>
    </citation>
    <scope>NUCLEOTIDE SEQUENCE [LARGE SCALE GENOMIC DNA]</scope>
    <source>
        <strain evidence="2">AWRI1</strain>
        <tissue evidence="2">Single Adult Female</tissue>
    </source>
</reference>
<evidence type="ECO:0000313" key="3">
    <source>
        <dbReference type="Proteomes" id="UP001367676"/>
    </source>
</evidence>
<gene>
    <name evidence="2" type="ORF">V9T40_014011</name>
</gene>
<evidence type="ECO:0000313" key="2">
    <source>
        <dbReference type="EMBL" id="KAK7582566.1"/>
    </source>
</evidence>
<proteinExistence type="predicted"/>
<keyword evidence="3" id="KW-1185">Reference proteome</keyword>
<feature type="region of interest" description="Disordered" evidence="1">
    <location>
        <begin position="63"/>
        <end position="136"/>
    </location>
</feature>
<dbReference type="EMBL" id="JBBCAQ010000033">
    <property type="protein sequence ID" value="KAK7582566.1"/>
    <property type="molecule type" value="Genomic_DNA"/>
</dbReference>
<accession>A0AAN9Y367</accession>
<organism evidence="2 3">
    <name type="scientific">Parthenolecanium corni</name>
    <dbReference type="NCBI Taxonomy" id="536013"/>
    <lineage>
        <taxon>Eukaryota</taxon>
        <taxon>Metazoa</taxon>
        <taxon>Ecdysozoa</taxon>
        <taxon>Arthropoda</taxon>
        <taxon>Hexapoda</taxon>
        <taxon>Insecta</taxon>
        <taxon>Pterygota</taxon>
        <taxon>Neoptera</taxon>
        <taxon>Paraneoptera</taxon>
        <taxon>Hemiptera</taxon>
        <taxon>Sternorrhyncha</taxon>
        <taxon>Coccoidea</taxon>
        <taxon>Coccidae</taxon>
        <taxon>Parthenolecanium</taxon>
    </lineage>
</organism>
<feature type="compositionally biased region" description="Polar residues" evidence="1">
    <location>
        <begin position="95"/>
        <end position="104"/>
    </location>
</feature>